<dbReference type="RefSeq" id="XP_010755855.1">
    <property type="nucleotide sequence ID" value="XM_010757553.1"/>
</dbReference>
<organism evidence="4 5">
    <name type="scientific">Paracoccidioides brasiliensis (strain Pb18)</name>
    <dbReference type="NCBI Taxonomy" id="502780"/>
    <lineage>
        <taxon>Eukaryota</taxon>
        <taxon>Fungi</taxon>
        <taxon>Dikarya</taxon>
        <taxon>Ascomycota</taxon>
        <taxon>Pezizomycotina</taxon>
        <taxon>Eurotiomycetes</taxon>
        <taxon>Eurotiomycetidae</taxon>
        <taxon>Onygenales</taxon>
        <taxon>Ajellomycetaceae</taxon>
        <taxon>Paracoccidioides</taxon>
    </lineage>
</organism>
<dbReference type="KEGG" id="pbn:PADG_00494"/>
<evidence type="ECO:0000259" key="3">
    <source>
        <dbReference type="Pfam" id="PF06441"/>
    </source>
</evidence>
<evidence type="ECO:0000313" key="4">
    <source>
        <dbReference type="EMBL" id="EEH44205.2"/>
    </source>
</evidence>
<evidence type="ECO:0000256" key="1">
    <source>
        <dbReference type="ARBA" id="ARBA00010088"/>
    </source>
</evidence>
<dbReference type="GO" id="GO:0097176">
    <property type="term" value="P:epoxide metabolic process"/>
    <property type="evidence" value="ECO:0007669"/>
    <property type="project" value="TreeGrafter"/>
</dbReference>
<dbReference type="InterPro" id="IPR016292">
    <property type="entry name" value="Epoxide_hydrolase"/>
</dbReference>
<evidence type="ECO:0000313" key="5">
    <source>
        <dbReference type="Proteomes" id="UP000001628"/>
    </source>
</evidence>
<dbReference type="Proteomes" id="UP000001628">
    <property type="component" value="Unassembled WGS sequence"/>
</dbReference>
<dbReference type="PIRSF" id="PIRSF001112">
    <property type="entry name" value="Epoxide_hydrolase"/>
    <property type="match status" value="1"/>
</dbReference>
<dbReference type="Pfam" id="PF06441">
    <property type="entry name" value="EHN"/>
    <property type="match status" value="1"/>
</dbReference>
<dbReference type="eggNOG" id="KOG2565">
    <property type="taxonomic scope" value="Eukaryota"/>
</dbReference>
<dbReference type="PANTHER" id="PTHR21661">
    <property type="entry name" value="EPOXIDE HYDROLASE 1-RELATED"/>
    <property type="match status" value="1"/>
</dbReference>
<name>C1G0V4_PARBD</name>
<keyword evidence="5" id="KW-1185">Reference proteome</keyword>
<dbReference type="EMBL" id="KN275957">
    <property type="protein sequence ID" value="EEH44205.2"/>
    <property type="molecule type" value="Genomic_DNA"/>
</dbReference>
<dbReference type="InParanoid" id="C1G0V4"/>
<sequence>MAADYSTAPSSAVKIPEPFRIEIPEQQLGEFKTLLRLSKIPMPTYESTQEDGRFGISHKWMMEAKRFWEEEFDWRKSEDYINSFPNFIATVHLPVKKELSKVHFVALFSHKPDAVPIALFHGWPGSFLEFLPLLTLMKEKYTPQTLPYHLIVPSLPGYAFSSPPPLTRDFNCTDVSNIMNQLMLDLGFGPSGYLAQGGDLGSFVARGLSTEHEACKAIHVNFYIAPTLTTAPEGIPSEPPLSDKEQAGLQRGTEFLKTGAAYSMEHGTRPSTIGIVLGSSPLALLGWIGEKLLSWTDVPLSMDEILRSVTLYWFTESMGRGIYQYRTLAMKTNTPYLTKPVGYSYFPGEIVPTPTAWVKYSLGNVVFHREHDKNNKSPLLPQFWSCHILNGWLIIATICVLCGSFQGGHFAAWELPELFMEDVEKFVSVAWK</sequence>
<dbReference type="GeneID" id="22580325"/>
<evidence type="ECO:0000256" key="2">
    <source>
        <dbReference type="ARBA" id="ARBA00022801"/>
    </source>
</evidence>
<dbReference type="AlphaFoldDB" id="C1G0V4"/>
<reference evidence="4 5" key="1">
    <citation type="journal article" date="2011" name="PLoS Genet.">
        <title>Comparative genomic analysis of human fungal pathogens causing paracoccidioidomycosis.</title>
        <authorList>
            <person name="Desjardins C.A."/>
            <person name="Champion M.D."/>
            <person name="Holder J.W."/>
            <person name="Muszewska A."/>
            <person name="Goldberg J."/>
            <person name="Bailao A.M."/>
            <person name="Brigido M.M."/>
            <person name="Ferreira M.E."/>
            <person name="Garcia A.M."/>
            <person name="Grynberg M."/>
            <person name="Gujja S."/>
            <person name="Heiman D.I."/>
            <person name="Henn M.R."/>
            <person name="Kodira C.D."/>
            <person name="Leon-Narvaez H."/>
            <person name="Longo L.V."/>
            <person name="Ma L.J."/>
            <person name="Malavazi I."/>
            <person name="Matsuo A.L."/>
            <person name="Morais F.V."/>
            <person name="Pereira M."/>
            <person name="Rodriguez-Brito S."/>
            <person name="Sakthikumar S."/>
            <person name="Salem-Izacc S.M."/>
            <person name="Sykes S.M."/>
            <person name="Teixeira M.M."/>
            <person name="Vallejo M.C."/>
            <person name="Walter M.E."/>
            <person name="Yandava C."/>
            <person name="Young S."/>
            <person name="Zeng Q."/>
            <person name="Zucker J."/>
            <person name="Felipe M.S."/>
            <person name="Goldman G.H."/>
            <person name="Haas B.J."/>
            <person name="McEwen J.G."/>
            <person name="Nino-Vega G."/>
            <person name="Puccia R."/>
            <person name="San-Blas G."/>
            <person name="Soares C.M."/>
            <person name="Birren B.W."/>
            <person name="Cuomo C.A."/>
        </authorList>
    </citation>
    <scope>NUCLEOTIDE SEQUENCE [LARGE SCALE GENOMIC DNA]</scope>
    <source>
        <strain evidence="4 5">Pb18</strain>
    </source>
</reference>
<proteinExistence type="inferred from homology"/>
<keyword evidence="2" id="KW-0378">Hydrolase</keyword>
<accession>C1G0V4</accession>
<dbReference type="InterPro" id="IPR029058">
    <property type="entry name" value="AB_hydrolase_fold"/>
</dbReference>
<dbReference type="PRINTS" id="PR00412">
    <property type="entry name" value="EPOXHYDRLASE"/>
</dbReference>
<dbReference type="STRING" id="502780.C1G0V4"/>
<dbReference type="PANTHER" id="PTHR21661:SF39">
    <property type="entry name" value="HYDROLASE, PUTATIVE (AFU_ORTHOLOGUE AFUA_3G08960)-RELATED"/>
    <property type="match status" value="1"/>
</dbReference>
<dbReference type="GO" id="GO:0004301">
    <property type="term" value="F:epoxide hydrolase activity"/>
    <property type="evidence" value="ECO:0007669"/>
    <property type="project" value="TreeGrafter"/>
</dbReference>
<feature type="domain" description="Epoxide hydrolase N-terminal" evidence="3">
    <location>
        <begin position="17"/>
        <end position="130"/>
    </location>
</feature>
<dbReference type="OrthoDB" id="7130006at2759"/>
<dbReference type="SUPFAM" id="SSF53474">
    <property type="entry name" value="alpha/beta-Hydrolases"/>
    <property type="match status" value="1"/>
</dbReference>
<dbReference type="Gene3D" id="3.40.50.1820">
    <property type="entry name" value="alpha/beta hydrolase"/>
    <property type="match status" value="1"/>
</dbReference>
<dbReference type="OMA" id="MEMPSML"/>
<gene>
    <name evidence="4" type="ORF">PADG_00494</name>
</gene>
<protein>
    <recommendedName>
        <fullName evidence="3">Epoxide hydrolase N-terminal domain-containing protein</fullName>
    </recommendedName>
</protein>
<comment type="similarity">
    <text evidence="1">Belongs to the peptidase S33 family.</text>
</comment>
<dbReference type="HOGENOM" id="CLU_019414_0_0_1"/>
<dbReference type="VEuPathDB" id="FungiDB:PADG_00494"/>
<dbReference type="InterPro" id="IPR010497">
    <property type="entry name" value="Epoxide_hydro_N"/>
</dbReference>
<dbReference type="InterPro" id="IPR000639">
    <property type="entry name" value="Epox_hydrolase-like"/>
</dbReference>